<dbReference type="EMBL" id="JAUIZM010000001">
    <property type="protein sequence ID" value="KAK1404347.1"/>
    <property type="molecule type" value="Genomic_DNA"/>
</dbReference>
<organism evidence="1 2">
    <name type="scientific">Heracleum sosnowskyi</name>
    <dbReference type="NCBI Taxonomy" id="360622"/>
    <lineage>
        <taxon>Eukaryota</taxon>
        <taxon>Viridiplantae</taxon>
        <taxon>Streptophyta</taxon>
        <taxon>Embryophyta</taxon>
        <taxon>Tracheophyta</taxon>
        <taxon>Spermatophyta</taxon>
        <taxon>Magnoliopsida</taxon>
        <taxon>eudicotyledons</taxon>
        <taxon>Gunneridae</taxon>
        <taxon>Pentapetalae</taxon>
        <taxon>asterids</taxon>
        <taxon>campanulids</taxon>
        <taxon>Apiales</taxon>
        <taxon>Apiaceae</taxon>
        <taxon>Apioideae</taxon>
        <taxon>apioid superclade</taxon>
        <taxon>Tordylieae</taxon>
        <taxon>Tordyliinae</taxon>
        <taxon>Heracleum</taxon>
    </lineage>
</organism>
<protein>
    <submittedName>
        <fullName evidence="1">Uncharacterized protein</fullName>
    </submittedName>
</protein>
<name>A0AAD8JH51_9APIA</name>
<keyword evidence="2" id="KW-1185">Reference proteome</keyword>
<evidence type="ECO:0000313" key="2">
    <source>
        <dbReference type="Proteomes" id="UP001237642"/>
    </source>
</evidence>
<gene>
    <name evidence="1" type="ORF">POM88_003952</name>
</gene>
<dbReference type="AlphaFoldDB" id="A0AAD8JH51"/>
<proteinExistence type="predicted"/>
<reference evidence="1" key="1">
    <citation type="submission" date="2023-02" db="EMBL/GenBank/DDBJ databases">
        <title>Genome of toxic invasive species Heracleum sosnowskyi carries increased number of genes despite the absence of recent whole-genome duplications.</title>
        <authorList>
            <person name="Schelkunov M."/>
            <person name="Shtratnikova V."/>
            <person name="Makarenko M."/>
            <person name="Klepikova A."/>
            <person name="Omelchenko D."/>
            <person name="Novikova G."/>
            <person name="Obukhova E."/>
            <person name="Bogdanov V."/>
            <person name="Penin A."/>
            <person name="Logacheva M."/>
        </authorList>
    </citation>
    <scope>NUCLEOTIDE SEQUENCE</scope>
    <source>
        <strain evidence="1">Hsosn_3</strain>
        <tissue evidence="1">Leaf</tissue>
    </source>
</reference>
<comment type="caution">
    <text evidence="1">The sequence shown here is derived from an EMBL/GenBank/DDBJ whole genome shotgun (WGS) entry which is preliminary data.</text>
</comment>
<evidence type="ECO:0000313" key="1">
    <source>
        <dbReference type="EMBL" id="KAK1404347.1"/>
    </source>
</evidence>
<dbReference type="Proteomes" id="UP001237642">
    <property type="component" value="Unassembled WGS sequence"/>
</dbReference>
<accession>A0AAD8JH51</accession>
<sequence length="218" mass="24552">MGGCPLSRSSSEAEYRVLNTQDDYKFLATSEILEQILKCYRDGGVLGEHGFLVLSALIGKAGSLPKNNECVGLTFLLRLIPQLDKGDELFKKCRRLFPRTNPTLQTGGLGNLQFQQFFYDIIDEVNEGLKSLIGRNPIWPDLAAMTIYVGFLEKNSSELINDGSVHLKYESLVSTVDTILRENVHVLRIDLLRLLARLEKVTLKGEEPLKNLIKNRSR</sequence>
<reference evidence="1" key="2">
    <citation type="submission" date="2023-05" db="EMBL/GenBank/DDBJ databases">
        <authorList>
            <person name="Schelkunov M.I."/>
        </authorList>
    </citation>
    <scope>NUCLEOTIDE SEQUENCE</scope>
    <source>
        <strain evidence="1">Hsosn_3</strain>
        <tissue evidence="1">Leaf</tissue>
    </source>
</reference>